<feature type="transmembrane region" description="Helical" evidence="1">
    <location>
        <begin position="41"/>
        <end position="59"/>
    </location>
</feature>
<proteinExistence type="predicted"/>
<keyword evidence="1" id="KW-0812">Transmembrane</keyword>
<dbReference type="EMBL" id="PIQE01000001">
    <property type="protein sequence ID" value="RUO74518.1"/>
    <property type="molecule type" value="Genomic_DNA"/>
</dbReference>
<dbReference type="AlphaFoldDB" id="A0A432Z9D1"/>
<dbReference type="RefSeq" id="WP_026861634.1">
    <property type="nucleotide sequence ID" value="NZ_PIQE01000001.1"/>
</dbReference>
<name>A0A432Z9D1_9GAMM</name>
<keyword evidence="3" id="KW-1185">Reference proteome</keyword>
<protein>
    <submittedName>
        <fullName evidence="2">Uncharacterized protein</fullName>
    </submittedName>
</protein>
<dbReference type="STRING" id="1122124.GCA_000423165_00591"/>
<accession>A0A432Z9D1</accession>
<comment type="caution">
    <text evidence="2">The sequence shown here is derived from an EMBL/GenBank/DDBJ whole genome shotgun (WGS) entry which is preliminary data.</text>
</comment>
<dbReference type="Proteomes" id="UP000287022">
    <property type="component" value="Unassembled WGS sequence"/>
</dbReference>
<gene>
    <name evidence="2" type="ORF">CWI80_04030</name>
</gene>
<evidence type="ECO:0000256" key="1">
    <source>
        <dbReference type="SAM" id="Phobius"/>
    </source>
</evidence>
<keyword evidence="1" id="KW-0472">Membrane</keyword>
<feature type="transmembrane region" description="Helical" evidence="1">
    <location>
        <begin position="9"/>
        <end position="29"/>
    </location>
</feature>
<keyword evidence="1" id="KW-1133">Transmembrane helix</keyword>
<evidence type="ECO:0000313" key="3">
    <source>
        <dbReference type="Proteomes" id="UP000287022"/>
    </source>
</evidence>
<evidence type="ECO:0000313" key="2">
    <source>
        <dbReference type="EMBL" id="RUO74518.1"/>
    </source>
</evidence>
<sequence length="215" mass="23774">MKFPEHNAFIWTIGISGVLYAGIMLGVIFSGAPSSLGALSGFWTSITSMGALIVGALALGEWKRQLRRKAVVRVLTNWHDLQHELREAKYFCSVIRDHLHNRQSPPTGACTSSYDCSVKTSAKISLEKAYGIFKKLEFAILDLPSGLGEQIESIRDCVEEMYLGPEGIGFTGAAIHSPAHEGILRFTQNLNQLCDRCTYANMAQLRDELRGNVRL</sequence>
<reference evidence="3" key="1">
    <citation type="journal article" date="2018" name="Front. Microbiol.">
        <title>Genome-Based Analysis Reveals the Taxonomy and Diversity of the Family Idiomarinaceae.</title>
        <authorList>
            <person name="Liu Y."/>
            <person name="Lai Q."/>
            <person name="Shao Z."/>
        </authorList>
    </citation>
    <scope>NUCLEOTIDE SEQUENCE [LARGE SCALE GENOMIC DNA]</scope>
    <source>
        <strain evidence="3">c121</strain>
    </source>
</reference>
<organism evidence="2 3">
    <name type="scientific">Pseudidiomarina sediminum</name>
    <dbReference type="NCBI Taxonomy" id="431675"/>
    <lineage>
        <taxon>Bacteria</taxon>
        <taxon>Pseudomonadati</taxon>
        <taxon>Pseudomonadota</taxon>
        <taxon>Gammaproteobacteria</taxon>
        <taxon>Alteromonadales</taxon>
        <taxon>Idiomarinaceae</taxon>
        <taxon>Pseudidiomarina</taxon>
    </lineage>
</organism>